<dbReference type="GO" id="GO:0016740">
    <property type="term" value="F:transferase activity"/>
    <property type="evidence" value="ECO:0007669"/>
    <property type="project" value="UniProtKB-KW"/>
</dbReference>
<dbReference type="RefSeq" id="WP_089913989.1">
    <property type="nucleotide sequence ID" value="NZ_FOBB01000003.1"/>
</dbReference>
<dbReference type="Gene3D" id="3.40.720.10">
    <property type="entry name" value="Alkaline Phosphatase, subunit A"/>
    <property type="match status" value="1"/>
</dbReference>
<dbReference type="AlphaFoldDB" id="A0A1H7WKT4"/>
<evidence type="ECO:0000256" key="1">
    <source>
        <dbReference type="ARBA" id="ARBA00004651"/>
    </source>
</evidence>
<reference evidence="11 12" key="1">
    <citation type="submission" date="2016-10" db="EMBL/GenBank/DDBJ databases">
        <authorList>
            <person name="de Groot N.N."/>
        </authorList>
    </citation>
    <scope>NUCLEOTIDE SEQUENCE [LARGE SCALE GENOMIC DNA]</scope>
    <source>
        <strain evidence="11 12">DSM 21039</strain>
    </source>
</reference>
<feature type="domain" description="Sulfatase N-terminal" evidence="10">
    <location>
        <begin position="283"/>
        <end position="575"/>
    </location>
</feature>
<evidence type="ECO:0000256" key="5">
    <source>
        <dbReference type="ARBA" id="ARBA00023136"/>
    </source>
</evidence>
<organism evidence="11 12">
    <name type="scientific">Chitinophaga rupis</name>
    <dbReference type="NCBI Taxonomy" id="573321"/>
    <lineage>
        <taxon>Bacteria</taxon>
        <taxon>Pseudomonadati</taxon>
        <taxon>Bacteroidota</taxon>
        <taxon>Chitinophagia</taxon>
        <taxon>Chitinophagales</taxon>
        <taxon>Chitinophagaceae</taxon>
        <taxon>Chitinophaga</taxon>
    </lineage>
</organism>
<keyword evidence="7" id="KW-0479">Metal-binding</keyword>
<dbReference type="GO" id="GO:0005886">
    <property type="term" value="C:plasma membrane"/>
    <property type="evidence" value="ECO:0007669"/>
    <property type="project" value="UniProtKB-SubCell"/>
</dbReference>
<dbReference type="PANTHER" id="PTHR47371">
    <property type="entry name" value="LIPOTEICHOIC ACID SYNTHASE"/>
    <property type="match status" value="1"/>
</dbReference>
<feature type="binding site" evidence="8">
    <location>
        <position position="517"/>
    </location>
    <ligand>
        <name>Mn(2+)</name>
        <dbReference type="ChEBI" id="CHEBI:29035"/>
    </ligand>
</feature>
<feature type="transmembrane region" description="Helical" evidence="9">
    <location>
        <begin position="60"/>
        <end position="79"/>
    </location>
</feature>
<dbReference type="InterPro" id="IPR012160">
    <property type="entry name" value="LtaS-like"/>
</dbReference>
<feature type="transmembrane region" description="Helical" evidence="9">
    <location>
        <begin position="186"/>
        <end position="208"/>
    </location>
</feature>
<dbReference type="OrthoDB" id="9777768at2"/>
<feature type="binding site" evidence="8">
    <location>
        <position position="291"/>
    </location>
    <ligand>
        <name>Mn(2+)</name>
        <dbReference type="ChEBI" id="CHEBI:29035"/>
    </ligand>
</feature>
<feature type="transmembrane region" description="Helical" evidence="9">
    <location>
        <begin position="12"/>
        <end position="33"/>
    </location>
</feature>
<gene>
    <name evidence="11" type="ORF">SAMN04488505_103712</name>
</gene>
<feature type="transmembrane region" description="Helical" evidence="9">
    <location>
        <begin position="91"/>
        <end position="108"/>
    </location>
</feature>
<keyword evidence="2" id="KW-1003">Cell membrane</keyword>
<evidence type="ECO:0000256" key="9">
    <source>
        <dbReference type="SAM" id="Phobius"/>
    </source>
</evidence>
<evidence type="ECO:0000256" key="4">
    <source>
        <dbReference type="ARBA" id="ARBA00022989"/>
    </source>
</evidence>
<keyword evidence="11" id="KW-0808">Transferase</keyword>
<sequence>MQYFWKNVPRYIRYVLVQTLCLFIFTALFRLIFYCFFFKSSITDSGIIAKAWYLGLKFDLRLTLIVMIPLALLAVITRNKFFTSAAVRRTNFIYLFLVYLVLTLLYVLDLGHYAYLGLRLDPSITRFFASGERADNARMVWQSYPVVRGLIGIALFLFLISRLLVYTYRRYARQQAVTIRKGRYAAWISALVLLFAAGIYGNFAYFPLRWSQAMFTRDNGITSLALNPVIYFVANFTVKGDTYDLQKTREYYPYIAQYLRVDSLDAQKLNYVRTVPGVNKPRPNIVLVMLESTGAAVTSMFNNPMQATPNMQKLSDSGILFRNFYVPAISTAKTVYGVTTGLPDITRVKTASRHPQMVDQRIIMDQFAGYEKYYLLGGNTNWANIRAVFSNNVDGIKIYEEGYFKAAKADVWGVSDYDLITEASAIFKDAHQRKQPFVAFLQTADNHPPYTTTKGAGDFKKVTEKDIDMNKFKQAGFISIDQFNALRYLDYNLGHLIQLAKEGGYLDNTIFVFFGDHNCTLNPYHFMPFPEYELGSGGEHVPCIMYGPGHLTPQQNTRAGSLLDVYPTVAKLAGIPFKNYTLGVDLLDTTYNSRYAFISYIKNLQFCTAVIGEQYLFEVNNGTGKTALYDLKGDALKDVGAQHADTARALNNLTHGFYESTRYLMFNNKK</sequence>
<evidence type="ECO:0000259" key="10">
    <source>
        <dbReference type="Pfam" id="PF00884"/>
    </source>
</evidence>
<evidence type="ECO:0000313" key="12">
    <source>
        <dbReference type="Proteomes" id="UP000198984"/>
    </source>
</evidence>
<dbReference type="InterPro" id="IPR000917">
    <property type="entry name" value="Sulfatase_N"/>
</dbReference>
<dbReference type="EMBL" id="FOBB01000003">
    <property type="protein sequence ID" value="SEM22186.1"/>
    <property type="molecule type" value="Genomic_DNA"/>
</dbReference>
<evidence type="ECO:0000256" key="7">
    <source>
        <dbReference type="PIRSR" id="PIRSR005091-2"/>
    </source>
</evidence>
<evidence type="ECO:0000256" key="2">
    <source>
        <dbReference type="ARBA" id="ARBA00022475"/>
    </source>
</evidence>
<dbReference type="PANTHER" id="PTHR47371:SF3">
    <property type="entry name" value="PHOSPHOGLYCEROL TRANSFERASE I"/>
    <property type="match status" value="1"/>
</dbReference>
<dbReference type="GO" id="GO:0046872">
    <property type="term" value="F:metal ion binding"/>
    <property type="evidence" value="ECO:0007669"/>
    <property type="project" value="UniProtKB-KW"/>
</dbReference>
<proteinExistence type="predicted"/>
<dbReference type="Proteomes" id="UP000198984">
    <property type="component" value="Unassembled WGS sequence"/>
</dbReference>
<accession>A0A1H7WKT4</accession>
<keyword evidence="7" id="KW-0464">Manganese</keyword>
<dbReference type="Pfam" id="PF00884">
    <property type="entry name" value="Sulfatase"/>
    <property type="match status" value="1"/>
</dbReference>
<protein>
    <submittedName>
        <fullName evidence="11">Phosphoglycerol transferase MdoB</fullName>
    </submittedName>
</protein>
<keyword evidence="4 9" id="KW-1133">Transmembrane helix</keyword>
<dbReference type="SUPFAM" id="SSF53649">
    <property type="entry name" value="Alkaline phosphatase-like"/>
    <property type="match status" value="1"/>
</dbReference>
<feature type="active site" evidence="6">
    <location>
        <position position="331"/>
    </location>
</feature>
<dbReference type="CDD" id="cd16015">
    <property type="entry name" value="LTA_synthase"/>
    <property type="match status" value="1"/>
</dbReference>
<keyword evidence="3 9" id="KW-0812">Transmembrane</keyword>
<feature type="binding site" evidence="8">
    <location>
        <position position="516"/>
    </location>
    <ligand>
        <name>Mn(2+)</name>
        <dbReference type="ChEBI" id="CHEBI:29035"/>
    </ligand>
</feature>
<evidence type="ECO:0000313" key="11">
    <source>
        <dbReference type="EMBL" id="SEM22186.1"/>
    </source>
</evidence>
<keyword evidence="12" id="KW-1185">Reference proteome</keyword>
<dbReference type="STRING" id="573321.SAMN04488505_103712"/>
<keyword evidence="5 9" id="KW-0472">Membrane</keyword>
<name>A0A1H7WKT4_9BACT</name>
<evidence type="ECO:0000256" key="3">
    <source>
        <dbReference type="ARBA" id="ARBA00022692"/>
    </source>
</evidence>
<feature type="binding site" evidence="7">
    <location>
        <position position="447"/>
    </location>
    <ligand>
        <name>substrate</name>
    </ligand>
</feature>
<dbReference type="InterPro" id="IPR017850">
    <property type="entry name" value="Alkaline_phosphatase_core_sf"/>
</dbReference>
<evidence type="ECO:0000256" key="6">
    <source>
        <dbReference type="PIRSR" id="PIRSR005091-1"/>
    </source>
</evidence>
<dbReference type="InterPro" id="IPR050448">
    <property type="entry name" value="OpgB/LTA_synthase_biosynth"/>
</dbReference>
<comment type="subcellular location">
    <subcellularLocation>
        <location evidence="1">Cell membrane</location>
        <topology evidence="1">Multi-pass membrane protein</topology>
    </subcellularLocation>
</comment>
<feature type="binding site" evidence="8">
    <location>
        <position position="331"/>
    </location>
    <ligand>
        <name>Mn(2+)</name>
        <dbReference type="ChEBI" id="CHEBI:29035"/>
    </ligand>
</feature>
<dbReference type="PIRSF" id="PIRSF005091">
    <property type="entry name" value="Mmb_sulf_HI1246"/>
    <property type="match status" value="1"/>
</dbReference>
<evidence type="ECO:0000256" key="8">
    <source>
        <dbReference type="PIRSR" id="PIRSR005091-3"/>
    </source>
</evidence>
<feature type="transmembrane region" description="Helical" evidence="9">
    <location>
        <begin position="146"/>
        <end position="165"/>
    </location>
</feature>